<comment type="subcellular location">
    <subcellularLocation>
        <location evidence="1">Membrane</location>
        <topology evidence="1">Multi-pass membrane protein</topology>
    </subcellularLocation>
</comment>
<evidence type="ECO:0000256" key="1">
    <source>
        <dbReference type="ARBA" id="ARBA00004141"/>
    </source>
</evidence>
<dbReference type="EMBL" id="WEGI01000005">
    <property type="protein sequence ID" value="MQY27156.1"/>
    <property type="molecule type" value="Genomic_DNA"/>
</dbReference>
<evidence type="ECO:0000256" key="5">
    <source>
        <dbReference type="ARBA" id="ARBA00023136"/>
    </source>
</evidence>
<feature type="transmembrane region" description="Helical" evidence="6">
    <location>
        <begin position="67"/>
        <end position="86"/>
    </location>
</feature>
<dbReference type="GO" id="GO:0016020">
    <property type="term" value="C:membrane"/>
    <property type="evidence" value="ECO:0007669"/>
    <property type="project" value="UniProtKB-SubCell"/>
</dbReference>
<dbReference type="InterPro" id="IPR037185">
    <property type="entry name" value="EmrE-like"/>
</dbReference>
<feature type="transmembrane region" description="Helical" evidence="6">
    <location>
        <begin position="92"/>
        <end position="112"/>
    </location>
</feature>
<sequence>MHTRALTVAAPTAFVLMWSSAFIAGVVGVGAAPPMLLLFGRFGLAGLALAAYAVVAHAEWPRGRQLAHAIVAGLLMQIVQFGAFYTAMAEHVSAAVVSLVQGLNPVVIALFAGRVLGERVSRRQWLGFAVGGVGVALAVADQSALSMAGLLLCVVGLLGLSLGTVYQKRFTPEIDSRSATAVHALASAPVAGLLALAHHDFHVADPARFAGALAWMVLVNAMGAFLLLNAMLRRWDTTRVGRLFFATPAVTALLAWLVVGQPLHPLTVAGLAVGVVGLVLAARRTAPFTESVVSQPVPLAASEPRALATPRHVRAAS</sequence>
<feature type="transmembrane region" description="Helical" evidence="6">
    <location>
        <begin position="124"/>
        <end position="140"/>
    </location>
</feature>
<feature type="domain" description="EamA" evidence="7">
    <location>
        <begin position="148"/>
        <end position="281"/>
    </location>
</feature>
<evidence type="ECO:0000313" key="9">
    <source>
        <dbReference type="Proteomes" id="UP000431401"/>
    </source>
</evidence>
<gene>
    <name evidence="8" type="ORF">NRB56_27380</name>
</gene>
<dbReference type="RefSeq" id="WP_153341903.1">
    <property type="nucleotide sequence ID" value="NZ_WEGI01000005.1"/>
</dbReference>
<reference evidence="8 9" key="1">
    <citation type="submission" date="2019-10" db="EMBL/GenBank/DDBJ databases">
        <title>Nocardia macrotermitis sp. nov. and Nocardia aurantia sp. nov., isolated from the gut of fungus growing-termite Macrotermes natalensis.</title>
        <authorList>
            <person name="Benndorf R."/>
            <person name="Schwitalla J."/>
            <person name="Martin K."/>
            <person name="De Beer W."/>
            <person name="Kaster A.-K."/>
            <person name="Vollmers J."/>
            <person name="Poulsen M."/>
            <person name="Beemelmanns C."/>
        </authorList>
    </citation>
    <scope>NUCLEOTIDE SEQUENCE [LARGE SCALE GENOMIC DNA]</scope>
    <source>
        <strain evidence="8 9">RB56</strain>
    </source>
</reference>
<keyword evidence="9" id="KW-1185">Reference proteome</keyword>
<evidence type="ECO:0000256" key="6">
    <source>
        <dbReference type="SAM" id="Phobius"/>
    </source>
</evidence>
<dbReference type="OrthoDB" id="4055477at2"/>
<feature type="transmembrane region" description="Helical" evidence="6">
    <location>
        <begin position="146"/>
        <end position="166"/>
    </location>
</feature>
<dbReference type="Pfam" id="PF00892">
    <property type="entry name" value="EamA"/>
    <property type="match status" value="2"/>
</dbReference>
<dbReference type="AlphaFoldDB" id="A0A7K0DN35"/>
<evidence type="ECO:0000259" key="7">
    <source>
        <dbReference type="Pfam" id="PF00892"/>
    </source>
</evidence>
<dbReference type="SUPFAM" id="SSF103481">
    <property type="entry name" value="Multidrug resistance efflux transporter EmrE"/>
    <property type="match status" value="2"/>
</dbReference>
<feature type="transmembrane region" description="Helical" evidence="6">
    <location>
        <begin position="240"/>
        <end position="259"/>
    </location>
</feature>
<protein>
    <recommendedName>
        <fullName evidence="7">EamA domain-containing protein</fullName>
    </recommendedName>
</protein>
<feature type="transmembrane region" description="Helical" evidence="6">
    <location>
        <begin position="209"/>
        <end position="228"/>
    </location>
</feature>
<feature type="transmembrane region" description="Helical" evidence="6">
    <location>
        <begin position="178"/>
        <end position="197"/>
    </location>
</feature>
<dbReference type="Proteomes" id="UP000431401">
    <property type="component" value="Unassembled WGS sequence"/>
</dbReference>
<comment type="similarity">
    <text evidence="2">Belongs to the EamA transporter family.</text>
</comment>
<feature type="transmembrane region" description="Helical" evidence="6">
    <location>
        <begin position="265"/>
        <end position="282"/>
    </location>
</feature>
<name>A0A7K0DN35_9NOCA</name>
<accession>A0A7K0DN35</accession>
<keyword evidence="4 6" id="KW-1133">Transmembrane helix</keyword>
<dbReference type="InterPro" id="IPR000620">
    <property type="entry name" value="EamA_dom"/>
</dbReference>
<dbReference type="PANTHER" id="PTHR32322:SF2">
    <property type="entry name" value="EAMA DOMAIN-CONTAINING PROTEIN"/>
    <property type="match status" value="1"/>
</dbReference>
<proteinExistence type="inferred from homology"/>
<dbReference type="InterPro" id="IPR050638">
    <property type="entry name" value="AA-Vitamin_Transporters"/>
</dbReference>
<evidence type="ECO:0000256" key="3">
    <source>
        <dbReference type="ARBA" id="ARBA00022692"/>
    </source>
</evidence>
<keyword evidence="5 6" id="KW-0472">Membrane</keyword>
<feature type="transmembrane region" description="Helical" evidence="6">
    <location>
        <begin position="38"/>
        <end position="55"/>
    </location>
</feature>
<evidence type="ECO:0000313" key="8">
    <source>
        <dbReference type="EMBL" id="MQY27156.1"/>
    </source>
</evidence>
<evidence type="ECO:0000256" key="4">
    <source>
        <dbReference type="ARBA" id="ARBA00022989"/>
    </source>
</evidence>
<dbReference type="PANTHER" id="PTHR32322">
    <property type="entry name" value="INNER MEMBRANE TRANSPORTER"/>
    <property type="match status" value="1"/>
</dbReference>
<comment type="caution">
    <text evidence="8">The sequence shown here is derived from an EMBL/GenBank/DDBJ whole genome shotgun (WGS) entry which is preliminary data.</text>
</comment>
<organism evidence="8 9">
    <name type="scientific">Nocardia aurantia</name>
    <dbReference type="NCBI Taxonomy" id="2585199"/>
    <lineage>
        <taxon>Bacteria</taxon>
        <taxon>Bacillati</taxon>
        <taxon>Actinomycetota</taxon>
        <taxon>Actinomycetes</taxon>
        <taxon>Mycobacteriales</taxon>
        <taxon>Nocardiaceae</taxon>
        <taxon>Nocardia</taxon>
    </lineage>
</organism>
<keyword evidence="3 6" id="KW-0812">Transmembrane</keyword>
<feature type="domain" description="EamA" evidence="7">
    <location>
        <begin position="15"/>
        <end position="139"/>
    </location>
</feature>
<evidence type="ECO:0000256" key="2">
    <source>
        <dbReference type="ARBA" id="ARBA00007362"/>
    </source>
</evidence>